<proteinExistence type="predicted"/>
<accession>A0A829LV55</accession>
<sequence length="57" mass="6721">MVDRSIINLTEFIKGRLNDGYTWKEASQLTLDDIDRMNYVFEDKPTTLDQAFPFLFS</sequence>
<reference evidence="2" key="1">
    <citation type="submission" date="2013-10" db="EMBL/GenBank/DDBJ databases">
        <title>Draft genome sequence of Lactobacillus fermentum NB-22.</title>
        <authorList>
            <person name="Chaplin A.V."/>
            <person name="Shkoporov A.N."/>
            <person name="Khokhlova E.V."/>
            <person name="Efimov B.A."/>
            <person name="Kafarskaia L.I."/>
        </authorList>
    </citation>
    <scope>NUCLEOTIDE SEQUENCE [LARGE SCALE GENOMIC DNA]</scope>
    <source>
        <strain evidence="2">NB-22</strain>
    </source>
</reference>
<gene>
    <name evidence="1" type="ORF">NB22_09420</name>
</gene>
<organism evidence="1 2">
    <name type="scientific">Limosilactobacillus fermentum NB-22</name>
    <dbReference type="NCBI Taxonomy" id="1408443"/>
    <lineage>
        <taxon>Bacteria</taxon>
        <taxon>Bacillati</taxon>
        <taxon>Bacillota</taxon>
        <taxon>Bacilli</taxon>
        <taxon>Lactobacillales</taxon>
        <taxon>Lactobacillaceae</taxon>
        <taxon>Limosilactobacillus</taxon>
    </lineage>
</organism>
<dbReference type="Proteomes" id="UP000018412">
    <property type="component" value="Unassembled WGS sequence"/>
</dbReference>
<dbReference type="AlphaFoldDB" id="A0A829LV55"/>
<reference evidence="1 2" key="2">
    <citation type="journal article" date="2015" name="Genome Announc.">
        <title>Draft Genome Sequence of Lactobacillus fermentum NB-22.</title>
        <authorList>
            <person name="Chaplin A.V."/>
            <person name="Shkoporov A.N."/>
            <person name="Efimov B.A."/>
            <person name="Pikina A.P."/>
            <person name="Borisova O.Y."/>
            <person name="Gladko I.A."/>
            <person name="Postnikova E.A."/>
            <person name="Lordkipanidze A.E."/>
            <person name="Kafarskaia L.I."/>
        </authorList>
    </citation>
    <scope>NUCLEOTIDE SEQUENCE [LARGE SCALE GENOMIC DNA]</scope>
    <source>
        <strain evidence="1 2">NB-22</strain>
    </source>
</reference>
<comment type="caution">
    <text evidence="1">The sequence shown here is derived from an EMBL/GenBank/DDBJ whole genome shotgun (WGS) entry which is preliminary data.</text>
</comment>
<name>A0A829LV55_LIMFE</name>
<evidence type="ECO:0000313" key="2">
    <source>
        <dbReference type="Proteomes" id="UP000018412"/>
    </source>
</evidence>
<protein>
    <submittedName>
        <fullName evidence="1">Uncharacterized protein</fullName>
    </submittedName>
</protein>
<dbReference type="EMBL" id="AYHA01000161">
    <property type="protein sequence ID" value="ESS00587.1"/>
    <property type="molecule type" value="Genomic_DNA"/>
</dbReference>
<evidence type="ECO:0000313" key="1">
    <source>
        <dbReference type="EMBL" id="ESS00587.1"/>
    </source>
</evidence>